<evidence type="ECO:0000313" key="3">
    <source>
        <dbReference type="EMBL" id="NGN96301.1"/>
    </source>
</evidence>
<proteinExistence type="inferred from homology"/>
<dbReference type="RefSeq" id="WP_165011427.1">
    <property type="nucleotide sequence ID" value="NZ_JAALDL010000001.1"/>
</dbReference>
<dbReference type="EC" id="5.1.1.-" evidence="3"/>
<dbReference type="InterPro" id="IPR004380">
    <property type="entry name" value="Asp_race"/>
</dbReference>
<dbReference type="InterPro" id="IPR001920">
    <property type="entry name" value="Asp/Glu_race"/>
</dbReference>
<dbReference type="GO" id="GO:0047661">
    <property type="term" value="F:amino-acid racemase activity"/>
    <property type="evidence" value="ECO:0007669"/>
    <property type="project" value="InterPro"/>
</dbReference>
<dbReference type="PANTHER" id="PTHR21198">
    <property type="entry name" value="GLUTAMATE RACEMASE"/>
    <property type="match status" value="1"/>
</dbReference>
<dbReference type="NCBIfam" id="TIGR00035">
    <property type="entry name" value="asp_race"/>
    <property type="match status" value="1"/>
</dbReference>
<dbReference type="PANTHER" id="PTHR21198:SF7">
    <property type="entry name" value="ASPARTATE-GLUTAMATE RACEMASE FAMILY"/>
    <property type="match status" value="1"/>
</dbReference>
<dbReference type="Gene3D" id="3.40.50.1860">
    <property type="match status" value="2"/>
</dbReference>
<evidence type="ECO:0000256" key="1">
    <source>
        <dbReference type="ARBA" id="ARBA00007847"/>
    </source>
</evidence>
<dbReference type="Proteomes" id="UP000473008">
    <property type="component" value="Unassembled WGS sequence"/>
</dbReference>
<dbReference type="EMBL" id="JAALDL010000001">
    <property type="protein sequence ID" value="NGN96301.1"/>
    <property type="molecule type" value="Genomic_DNA"/>
</dbReference>
<sequence length="234" mass="25199">MNQNELTVGILGGMGPEATVDLMYRVIAVTPANDDADHIRMLVDNDPKVPSRIKALIEGTGESPGPYMAKMAQGLERGGADFLVIPCNTAHRFYSDVESAVSVPVLNLLELAAAKIHQSYPEIERVGLLASTAVQLTNLYATAMGKQGIKPIFPDDDFQQNVMTLIKAVKAKNQTEHMIAQFNEAAENLEDQGAGCLLIACTELSVIADSLKSHLPIFDAAQILADEIVLRVKG</sequence>
<dbReference type="InterPro" id="IPR015942">
    <property type="entry name" value="Asp/Glu/hydantoin_racemase"/>
</dbReference>
<keyword evidence="4" id="KW-1185">Reference proteome</keyword>
<gene>
    <name evidence="3" type="ORF">G5S52_01110</name>
</gene>
<keyword evidence="2 3" id="KW-0413">Isomerase</keyword>
<evidence type="ECO:0000313" key="4">
    <source>
        <dbReference type="Proteomes" id="UP000473008"/>
    </source>
</evidence>
<protein>
    <submittedName>
        <fullName evidence="3">Amino acid racemase</fullName>
        <ecNumber evidence="3">5.1.1.-</ecNumber>
    </submittedName>
</protein>
<evidence type="ECO:0000256" key="2">
    <source>
        <dbReference type="ARBA" id="ARBA00023235"/>
    </source>
</evidence>
<reference evidence="3 4" key="1">
    <citation type="submission" date="2020-02" db="EMBL/GenBank/DDBJ databases">
        <title>The draft genome of Grimontia sedimenta sp. nov., isolated from benthic sediments near coral reefs south of Kuwait.</title>
        <authorList>
            <person name="Mahmoud H.M."/>
            <person name="Jose L."/>
            <person name="Eapen S."/>
        </authorList>
    </citation>
    <scope>NUCLEOTIDE SEQUENCE [LARGE SCALE GENOMIC DNA]</scope>
    <source>
        <strain evidence="3 4">S25</strain>
    </source>
</reference>
<dbReference type="Pfam" id="PF01177">
    <property type="entry name" value="Asp_Glu_race"/>
    <property type="match status" value="1"/>
</dbReference>
<name>A0A6M1RD25_9GAMM</name>
<organism evidence="3 4">
    <name type="scientific">Grimontia sedimenti</name>
    <dbReference type="NCBI Taxonomy" id="2711294"/>
    <lineage>
        <taxon>Bacteria</taxon>
        <taxon>Pseudomonadati</taxon>
        <taxon>Pseudomonadota</taxon>
        <taxon>Gammaproteobacteria</taxon>
        <taxon>Vibrionales</taxon>
        <taxon>Vibrionaceae</taxon>
        <taxon>Grimontia</taxon>
    </lineage>
</organism>
<accession>A0A6M1RD25</accession>
<dbReference type="AlphaFoldDB" id="A0A6M1RD25"/>
<dbReference type="SUPFAM" id="SSF53681">
    <property type="entry name" value="Aspartate/glutamate racemase"/>
    <property type="match status" value="2"/>
</dbReference>
<comment type="caution">
    <text evidence="3">The sequence shown here is derived from an EMBL/GenBank/DDBJ whole genome shotgun (WGS) entry which is preliminary data.</text>
</comment>
<comment type="similarity">
    <text evidence="1">Belongs to the aspartate/glutamate racemases family.</text>
</comment>